<feature type="non-terminal residue" evidence="1">
    <location>
        <position position="1"/>
    </location>
</feature>
<proteinExistence type="predicted"/>
<evidence type="ECO:0000313" key="1">
    <source>
        <dbReference type="EMBL" id="GAG21247.1"/>
    </source>
</evidence>
<name>X0WDG7_9ZZZZ</name>
<sequence length="114" mass="11853">FTFATGFDAGDCWTVTVTDAILARATVLFDEAVTYASADAASTWSETPDAVTQTALFVSYNSLTSYYTLSTVLARYNTLRCVVNSAIDLAGNTQTTANVLTCAVGSASAASLAP</sequence>
<protein>
    <submittedName>
        <fullName evidence="1">Uncharacterized protein</fullName>
    </submittedName>
</protein>
<accession>X0WDG7</accession>
<comment type="caution">
    <text evidence="1">The sequence shown here is derived from an EMBL/GenBank/DDBJ whole genome shotgun (WGS) entry which is preliminary data.</text>
</comment>
<gene>
    <name evidence="1" type="ORF">S01H1_51197</name>
</gene>
<dbReference type="EMBL" id="BARS01033030">
    <property type="protein sequence ID" value="GAG21247.1"/>
    <property type="molecule type" value="Genomic_DNA"/>
</dbReference>
<dbReference type="AlphaFoldDB" id="X0WDG7"/>
<organism evidence="1">
    <name type="scientific">marine sediment metagenome</name>
    <dbReference type="NCBI Taxonomy" id="412755"/>
    <lineage>
        <taxon>unclassified sequences</taxon>
        <taxon>metagenomes</taxon>
        <taxon>ecological metagenomes</taxon>
    </lineage>
</organism>
<reference evidence="1" key="1">
    <citation type="journal article" date="2014" name="Front. Microbiol.">
        <title>High frequency of phylogenetically diverse reductive dehalogenase-homologous genes in deep subseafloor sedimentary metagenomes.</title>
        <authorList>
            <person name="Kawai M."/>
            <person name="Futagami T."/>
            <person name="Toyoda A."/>
            <person name="Takaki Y."/>
            <person name="Nishi S."/>
            <person name="Hori S."/>
            <person name="Arai W."/>
            <person name="Tsubouchi T."/>
            <person name="Morono Y."/>
            <person name="Uchiyama I."/>
            <person name="Ito T."/>
            <person name="Fujiyama A."/>
            <person name="Inagaki F."/>
            <person name="Takami H."/>
        </authorList>
    </citation>
    <scope>NUCLEOTIDE SEQUENCE</scope>
    <source>
        <strain evidence="1">Expedition CK06-06</strain>
    </source>
</reference>